<gene>
    <name evidence="2" type="ORF">DXD46_05745</name>
</gene>
<dbReference type="InterPro" id="IPR012337">
    <property type="entry name" value="RNaseH-like_sf"/>
</dbReference>
<protein>
    <submittedName>
        <fullName evidence="2">IS4 family transposase</fullName>
    </submittedName>
</protein>
<evidence type="ECO:0000313" key="3">
    <source>
        <dbReference type="Proteomes" id="UP000260640"/>
    </source>
</evidence>
<evidence type="ECO:0000259" key="1">
    <source>
        <dbReference type="Pfam" id="PF13546"/>
    </source>
</evidence>
<sequence>MGNKNTVIDAKIGNLNELTKVLSVKEQAQEQLLVVMKALGIGKIVRNLKFEKTQGYTLTSLFISLLIMRLWGKTIASATSNHFHGLCAVSKNTLYRALLNARIDWRMLLTKITLRFHAILREHQVNTDENDTCAILDDTTFQKSGIRIEGVSKVFDHVTHSFIYGMKCLTLALSDGKSCYPIDFSLHREKGKKKDYGLTLKQRKEQFKEKRNAKNPDYARKAECDESKLEMARRMLCHAVGHGINFKYVLADSWFTCESLIQAVRELCGGSVHYIGLTKMNPKLRYQTSKTKRPQNIHELIVRYERTASCYWRKYKCKYIQLHAKLGEQSVRIFIIKYGRSTHWKVLLTTDTSMNFVRAFELYERRWGIEVIFKECRGYLGLGKCQSRNYNAQIADTTLCFMMYQMLSLAKRFSEYETLGALFRSERDRLQVLTLWSRTLEEVRHLLEVLSREAGVDLLACLSTVAARQMADFSTKVWAHLLCDSDDYAMPDLD</sequence>
<name>A0A396EL83_PHOVU</name>
<evidence type="ECO:0000313" key="2">
    <source>
        <dbReference type="EMBL" id="RGJ89928.1"/>
    </source>
</evidence>
<organism evidence="2 3">
    <name type="scientific">Phocaeicola vulgatus</name>
    <name type="common">Bacteroides vulgatus</name>
    <dbReference type="NCBI Taxonomy" id="821"/>
    <lineage>
        <taxon>Bacteria</taxon>
        <taxon>Pseudomonadati</taxon>
        <taxon>Bacteroidota</taxon>
        <taxon>Bacteroidia</taxon>
        <taxon>Bacteroidales</taxon>
        <taxon>Bacteroidaceae</taxon>
        <taxon>Phocaeicola</taxon>
    </lineage>
</organism>
<dbReference type="AlphaFoldDB" id="A0A396EL83"/>
<dbReference type="EMBL" id="QSPP01000011">
    <property type="protein sequence ID" value="RGJ89928.1"/>
    <property type="molecule type" value="Genomic_DNA"/>
</dbReference>
<feature type="domain" description="Transposase IS701-like DDE" evidence="1">
    <location>
        <begin position="90"/>
        <end position="268"/>
    </location>
</feature>
<dbReference type="InterPro" id="IPR038721">
    <property type="entry name" value="IS701-like_DDE_dom"/>
</dbReference>
<comment type="caution">
    <text evidence="2">The sequence shown here is derived from an EMBL/GenBank/DDBJ whole genome shotgun (WGS) entry which is preliminary data.</text>
</comment>
<proteinExistence type="predicted"/>
<reference evidence="2 3" key="1">
    <citation type="submission" date="2018-08" db="EMBL/GenBank/DDBJ databases">
        <title>A genome reference for cultivated species of the human gut microbiota.</title>
        <authorList>
            <person name="Zou Y."/>
            <person name="Xue W."/>
            <person name="Luo G."/>
        </authorList>
    </citation>
    <scope>NUCLEOTIDE SEQUENCE [LARGE SCALE GENOMIC DNA]</scope>
    <source>
        <strain evidence="2 3">TM05-16</strain>
    </source>
</reference>
<dbReference type="Proteomes" id="UP000260640">
    <property type="component" value="Unassembled WGS sequence"/>
</dbReference>
<dbReference type="SUPFAM" id="SSF53098">
    <property type="entry name" value="Ribonuclease H-like"/>
    <property type="match status" value="1"/>
</dbReference>
<dbReference type="RefSeq" id="WP_117462875.1">
    <property type="nucleotide sequence ID" value="NZ_JACBPY010000003.1"/>
</dbReference>
<dbReference type="Pfam" id="PF13546">
    <property type="entry name" value="DDE_5"/>
    <property type="match status" value="1"/>
</dbReference>
<accession>A0A396EL83</accession>